<evidence type="ECO:0000259" key="9">
    <source>
        <dbReference type="Pfam" id="PF25005"/>
    </source>
</evidence>
<dbReference type="Pfam" id="PF05916">
    <property type="entry name" value="Sld5"/>
    <property type="match status" value="1"/>
</dbReference>
<feature type="domain" description="GINS subunit" evidence="8">
    <location>
        <begin position="75"/>
        <end position="171"/>
    </location>
</feature>
<evidence type="ECO:0000256" key="1">
    <source>
        <dbReference type="ARBA" id="ARBA00004123"/>
    </source>
</evidence>
<dbReference type="Pfam" id="PF25005">
    <property type="entry name" value="PSF2_N"/>
    <property type="match status" value="1"/>
</dbReference>
<evidence type="ECO:0000256" key="7">
    <source>
        <dbReference type="PIRNR" id="PIRNR028998"/>
    </source>
</evidence>
<dbReference type="CDD" id="cd21694">
    <property type="entry name" value="GINS_B_Psf2"/>
    <property type="match status" value="1"/>
</dbReference>
<dbReference type="SUPFAM" id="SSF160059">
    <property type="entry name" value="PriA/YqbF domain"/>
    <property type="match status" value="1"/>
</dbReference>
<dbReference type="InterPro" id="IPR036224">
    <property type="entry name" value="GINS_bundle-like_dom_sf"/>
</dbReference>
<comment type="similarity">
    <text evidence="2 7">Belongs to the GINS2/PSF2 family.</text>
</comment>
<dbReference type="FunFam" id="3.40.5.50:FF:000001">
    <property type="entry name" value="DNA replication complex GINS protein PSF2"/>
    <property type="match status" value="1"/>
</dbReference>
<protein>
    <recommendedName>
        <fullName evidence="3 7">DNA replication complex GINS protein PSF2</fullName>
    </recommendedName>
</protein>
<evidence type="ECO:0000259" key="8">
    <source>
        <dbReference type="Pfam" id="PF05916"/>
    </source>
</evidence>
<dbReference type="PIRSF" id="PIRSF028998">
    <property type="entry name" value="GINS_Psf2_subgr"/>
    <property type="match status" value="1"/>
</dbReference>
<evidence type="ECO:0000256" key="6">
    <source>
        <dbReference type="ARBA" id="ARBA00023242"/>
    </source>
</evidence>
<keyword evidence="5" id="KW-0159">Chromosome partition</keyword>
<dbReference type="GO" id="GO:0007059">
    <property type="term" value="P:chromosome segregation"/>
    <property type="evidence" value="ECO:0007669"/>
    <property type="project" value="UniProtKB-KW"/>
</dbReference>
<feature type="domain" description="DNA replication complex GINS protein PSF2 N-terminal" evidence="9">
    <location>
        <begin position="12"/>
        <end position="71"/>
    </location>
</feature>
<comment type="subunit">
    <text evidence="7">Component of the GINS complex.</text>
</comment>
<dbReference type="GO" id="GO:0000727">
    <property type="term" value="P:double-strand break repair via break-induced replication"/>
    <property type="evidence" value="ECO:0007669"/>
    <property type="project" value="TreeGrafter"/>
</dbReference>
<evidence type="ECO:0000256" key="3">
    <source>
        <dbReference type="ARBA" id="ARBA00015139"/>
    </source>
</evidence>
<evidence type="ECO:0000313" key="10">
    <source>
        <dbReference type="EMBL" id="KAJ3055397.1"/>
    </source>
</evidence>
<dbReference type="GO" id="GO:0006260">
    <property type="term" value="P:DNA replication"/>
    <property type="evidence" value="ECO:0007669"/>
    <property type="project" value="UniProtKB-KW"/>
</dbReference>
<dbReference type="InterPro" id="IPR021151">
    <property type="entry name" value="GINS_A"/>
</dbReference>
<name>A0AAD5SH62_9FUNG</name>
<proteinExistence type="inferred from homology"/>
<comment type="subcellular location">
    <subcellularLocation>
        <location evidence="1 7">Nucleus</location>
    </subcellularLocation>
</comment>
<evidence type="ECO:0000256" key="2">
    <source>
        <dbReference type="ARBA" id="ARBA00010565"/>
    </source>
</evidence>
<sequence length="194" mass="22469">MALPKPYRFTFTPAEVEFLAENEPITIVPLHRMDTLQMIGGYYGPFRPPIKQKVPLWLALTLKKKQKCQIQPPSWMDPERLQANIEDEANRPAFSALPFHYMEIAHLLLDCASDDIPRADLVRTLLRDLRERRQAKARQGLQTLDPHYLQMDNLGLMEMNEIRPFFTKSFNELRKLEQPSVPGDSQMSGSTAYQ</sequence>
<dbReference type="AlphaFoldDB" id="A0AAD5SH62"/>
<dbReference type="SUPFAM" id="SSF158573">
    <property type="entry name" value="GINS helical bundle-like"/>
    <property type="match status" value="1"/>
</dbReference>
<dbReference type="InterPro" id="IPR007257">
    <property type="entry name" value="GINS_Psf2"/>
</dbReference>
<gene>
    <name evidence="10" type="primary">PSF2</name>
    <name evidence="10" type="ORF">HK097_010673</name>
</gene>
<dbReference type="FunFam" id="1.20.58.1020:FF:000001">
    <property type="entry name" value="DNA replication complex GINS protein PSF2"/>
    <property type="match status" value="1"/>
</dbReference>
<evidence type="ECO:0000256" key="5">
    <source>
        <dbReference type="ARBA" id="ARBA00022829"/>
    </source>
</evidence>
<dbReference type="Gene3D" id="1.20.58.1020">
    <property type="match status" value="1"/>
</dbReference>
<dbReference type="InterPro" id="IPR056784">
    <property type="entry name" value="PSF2_N"/>
</dbReference>
<keyword evidence="4 7" id="KW-0235">DNA replication</keyword>
<comment type="caution">
    <text evidence="10">The sequence shown here is derived from an EMBL/GenBank/DDBJ whole genome shotgun (WGS) entry which is preliminary data.</text>
</comment>
<evidence type="ECO:0000313" key="11">
    <source>
        <dbReference type="Proteomes" id="UP001212841"/>
    </source>
</evidence>
<dbReference type="PANTHER" id="PTHR12772">
    <property type="entry name" value="DNA REPLICATION COMPLEX GINS PROTEIN PSF2"/>
    <property type="match status" value="1"/>
</dbReference>
<dbReference type="PANTHER" id="PTHR12772:SF0">
    <property type="entry name" value="DNA REPLICATION COMPLEX GINS PROTEIN PSF2"/>
    <property type="match status" value="1"/>
</dbReference>
<keyword evidence="6 7" id="KW-0539">Nucleus</keyword>
<keyword evidence="11" id="KW-1185">Reference proteome</keyword>
<reference evidence="10" key="1">
    <citation type="submission" date="2020-05" db="EMBL/GenBank/DDBJ databases">
        <title>Phylogenomic resolution of chytrid fungi.</title>
        <authorList>
            <person name="Stajich J.E."/>
            <person name="Amses K."/>
            <person name="Simmons R."/>
            <person name="Seto K."/>
            <person name="Myers J."/>
            <person name="Bonds A."/>
            <person name="Quandt C.A."/>
            <person name="Barry K."/>
            <person name="Liu P."/>
            <person name="Grigoriev I."/>
            <person name="Longcore J.E."/>
            <person name="James T.Y."/>
        </authorList>
    </citation>
    <scope>NUCLEOTIDE SEQUENCE</scope>
    <source>
        <strain evidence="10">JEL0318</strain>
    </source>
</reference>
<organism evidence="10 11">
    <name type="scientific">Rhizophlyctis rosea</name>
    <dbReference type="NCBI Taxonomy" id="64517"/>
    <lineage>
        <taxon>Eukaryota</taxon>
        <taxon>Fungi</taxon>
        <taxon>Fungi incertae sedis</taxon>
        <taxon>Chytridiomycota</taxon>
        <taxon>Chytridiomycota incertae sedis</taxon>
        <taxon>Chytridiomycetes</taxon>
        <taxon>Rhizophlyctidales</taxon>
        <taxon>Rhizophlyctidaceae</taxon>
        <taxon>Rhizophlyctis</taxon>
    </lineage>
</organism>
<dbReference type="CDD" id="cd11712">
    <property type="entry name" value="GINS_A_psf2"/>
    <property type="match status" value="1"/>
</dbReference>
<evidence type="ECO:0000256" key="4">
    <source>
        <dbReference type="ARBA" id="ARBA00022705"/>
    </source>
</evidence>
<dbReference type="EMBL" id="JADGJD010000081">
    <property type="protein sequence ID" value="KAJ3055397.1"/>
    <property type="molecule type" value="Genomic_DNA"/>
</dbReference>
<accession>A0AAD5SH62</accession>
<dbReference type="Gene3D" id="3.40.5.50">
    <property type="match status" value="1"/>
</dbReference>
<dbReference type="GO" id="GO:0000811">
    <property type="term" value="C:GINS complex"/>
    <property type="evidence" value="ECO:0007669"/>
    <property type="project" value="TreeGrafter"/>
</dbReference>
<dbReference type="Proteomes" id="UP001212841">
    <property type="component" value="Unassembled WGS sequence"/>
</dbReference>